<dbReference type="InterPro" id="IPR020846">
    <property type="entry name" value="MFS_dom"/>
</dbReference>
<dbReference type="Pfam" id="PF07690">
    <property type="entry name" value="MFS_1"/>
    <property type="match status" value="2"/>
</dbReference>
<evidence type="ECO:0000256" key="3">
    <source>
        <dbReference type="ARBA" id="ARBA00022692"/>
    </source>
</evidence>
<dbReference type="Proteomes" id="UP000071392">
    <property type="component" value="Unassembled WGS sequence"/>
</dbReference>
<dbReference type="STRING" id="1548208.AXK12_06925"/>
<evidence type="ECO:0000256" key="5">
    <source>
        <dbReference type="ARBA" id="ARBA00023136"/>
    </source>
</evidence>
<proteinExistence type="predicted"/>
<evidence type="ECO:0000313" key="8">
    <source>
        <dbReference type="EMBL" id="KXU34813.1"/>
    </source>
</evidence>
<dbReference type="InterPro" id="IPR011701">
    <property type="entry name" value="MFS"/>
</dbReference>
<feature type="transmembrane region" description="Helical" evidence="6">
    <location>
        <begin position="325"/>
        <end position="344"/>
    </location>
</feature>
<feature type="domain" description="Major facilitator superfamily (MFS) profile" evidence="7">
    <location>
        <begin position="1"/>
        <end position="438"/>
    </location>
</feature>
<evidence type="ECO:0000256" key="6">
    <source>
        <dbReference type="SAM" id="Phobius"/>
    </source>
</evidence>
<feature type="transmembrane region" description="Helical" evidence="6">
    <location>
        <begin position="151"/>
        <end position="175"/>
    </location>
</feature>
<name>A0A139SJV8_9BACT</name>
<feature type="transmembrane region" description="Helical" evidence="6">
    <location>
        <begin position="93"/>
        <end position="110"/>
    </location>
</feature>
<feature type="transmembrane region" description="Helical" evidence="6">
    <location>
        <begin position="116"/>
        <end position="139"/>
    </location>
</feature>
<feature type="transmembrane region" description="Helical" evidence="6">
    <location>
        <begin position="416"/>
        <end position="434"/>
    </location>
</feature>
<dbReference type="RefSeq" id="WP_197457015.1">
    <property type="nucleotide sequence ID" value="NZ_LSZP01000048.1"/>
</dbReference>
<dbReference type="PANTHER" id="PTHR23504">
    <property type="entry name" value="MAJOR FACILITATOR SUPERFAMILY DOMAIN-CONTAINING PROTEIN 10"/>
    <property type="match status" value="1"/>
</dbReference>
<feature type="transmembrane region" description="Helical" evidence="6">
    <location>
        <begin position="59"/>
        <end position="81"/>
    </location>
</feature>
<evidence type="ECO:0000256" key="4">
    <source>
        <dbReference type="ARBA" id="ARBA00022989"/>
    </source>
</evidence>
<keyword evidence="9" id="KW-1185">Reference proteome</keyword>
<keyword evidence="5 6" id="KW-0472">Membrane</keyword>
<dbReference type="PROSITE" id="PS50850">
    <property type="entry name" value="MFS"/>
    <property type="match status" value="1"/>
</dbReference>
<sequence length="440" mass="46625">MIFLTIFIDLLGFTIIFPLFPAILDHYFALEGNRGLLGALLGGIDRLAELSGSAGNYRAVLFGGVLGSVYALLQFTFSPVWGSLSDRIGRRPVLLMTVAGTAASYVLWFFSGSFLLFIIARLLGGAFAGNLSVATAAAADVTSRENRAKGMGIVGVAFGLGFLFGPAIGSIAAFYDLSASTVENCATATGGTVRAAGLLSFSVNPFSLPALLALGFSLINLVWIALKFRETLNPAKCEEAPARVRFPIGALRELERGPARRTNWLHFVFSLAFSGMEFSLPFLATERFGYAPTDMFKVFVFLGLVLILTQGLVVRRAVPRFGEKAVLICGLLSVSIGITLMGSAASIPAFYVGLAVTGLGSGLINPSVSALVSLYSPASQQGLTLGVYRSLGSLARGLGPLVACFCYWWQGATTTYLLVALVTLIPWLMAIALPRPVKGE</sequence>
<gene>
    <name evidence="8" type="ORF">AXK12_06925</name>
</gene>
<protein>
    <recommendedName>
        <fullName evidence="7">Major facilitator superfamily (MFS) profile domain-containing protein</fullName>
    </recommendedName>
</protein>
<keyword evidence="2" id="KW-0813">Transport</keyword>
<feature type="transmembrane region" description="Helical" evidence="6">
    <location>
        <begin position="7"/>
        <end position="24"/>
    </location>
</feature>
<accession>A0A139SJV8</accession>
<comment type="caution">
    <text evidence="8">The sequence shown here is derived from an EMBL/GenBank/DDBJ whole genome shotgun (WGS) entry which is preliminary data.</text>
</comment>
<evidence type="ECO:0000256" key="1">
    <source>
        <dbReference type="ARBA" id="ARBA00004141"/>
    </source>
</evidence>
<dbReference type="GO" id="GO:0016020">
    <property type="term" value="C:membrane"/>
    <property type="evidence" value="ECO:0007669"/>
    <property type="project" value="UniProtKB-SubCell"/>
</dbReference>
<evidence type="ECO:0000256" key="2">
    <source>
        <dbReference type="ARBA" id="ARBA00022448"/>
    </source>
</evidence>
<evidence type="ECO:0000313" key="9">
    <source>
        <dbReference type="Proteomes" id="UP000071392"/>
    </source>
</evidence>
<dbReference type="Gene3D" id="1.20.1250.20">
    <property type="entry name" value="MFS general substrate transporter like domains"/>
    <property type="match status" value="1"/>
</dbReference>
<feature type="transmembrane region" description="Helical" evidence="6">
    <location>
        <begin position="387"/>
        <end position="410"/>
    </location>
</feature>
<dbReference type="GO" id="GO:0022857">
    <property type="term" value="F:transmembrane transporter activity"/>
    <property type="evidence" value="ECO:0007669"/>
    <property type="project" value="InterPro"/>
</dbReference>
<feature type="transmembrane region" description="Helical" evidence="6">
    <location>
        <begin position="206"/>
        <end position="226"/>
    </location>
</feature>
<dbReference type="InterPro" id="IPR036259">
    <property type="entry name" value="MFS_trans_sf"/>
</dbReference>
<dbReference type="SUPFAM" id="SSF103473">
    <property type="entry name" value="MFS general substrate transporter"/>
    <property type="match status" value="1"/>
</dbReference>
<evidence type="ECO:0000259" key="7">
    <source>
        <dbReference type="PROSITE" id="PS50850"/>
    </source>
</evidence>
<keyword evidence="4 6" id="KW-1133">Transmembrane helix</keyword>
<feature type="transmembrane region" description="Helical" evidence="6">
    <location>
        <begin position="295"/>
        <end position="313"/>
    </location>
</feature>
<dbReference type="EMBL" id="LSZP01000048">
    <property type="protein sequence ID" value="KXU34813.1"/>
    <property type="molecule type" value="Genomic_DNA"/>
</dbReference>
<keyword evidence="3 6" id="KW-0812">Transmembrane</keyword>
<reference evidence="8 9" key="1">
    <citation type="submission" date="2016-02" db="EMBL/GenBank/DDBJ databases">
        <authorList>
            <person name="Wen L."/>
            <person name="He K."/>
            <person name="Yang H."/>
        </authorList>
    </citation>
    <scope>NUCLEOTIDE SEQUENCE [LARGE SCALE GENOMIC DNA]</scope>
    <source>
        <strain evidence="8 9">CV41</strain>
    </source>
</reference>
<comment type="subcellular location">
    <subcellularLocation>
        <location evidence="1">Membrane</location>
        <topology evidence="1">Multi-pass membrane protein</topology>
    </subcellularLocation>
</comment>
<dbReference type="AlphaFoldDB" id="A0A139SJV8"/>
<dbReference type="PANTHER" id="PTHR23504:SF31">
    <property type="entry name" value="MAJOR FACILITATOR SUPERFAMILY DOMAIN-CONTAINING PROTEIN 10"/>
    <property type="match status" value="1"/>
</dbReference>
<organism evidence="8 9">
    <name type="scientific">Cephaloticoccus capnophilus</name>
    <dbReference type="NCBI Taxonomy" id="1548208"/>
    <lineage>
        <taxon>Bacteria</taxon>
        <taxon>Pseudomonadati</taxon>
        <taxon>Verrucomicrobiota</taxon>
        <taxon>Opitutia</taxon>
        <taxon>Opitutales</taxon>
        <taxon>Opitutaceae</taxon>
        <taxon>Cephaloticoccus</taxon>
    </lineage>
</organism>
<feature type="transmembrane region" description="Helical" evidence="6">
    <location>
        <begin position="264"/>
        <end position="283"/>
    </location>
</feature>